<name>A0ABS3RNK0_9ACTN</name>
<proteinExistence type="predicted"/>
<reference evidence="3 4" key="1">
    <citation type="submission" date="2021-03" db="EMBL/GenBank/DDBJ databases">
        <title>Actinomadura violae sp. nov., isolated from lichen in Thailand.</title>
        <authorList>
            <person name="Kanchanasin P."/>
            <person name="Saeng-In P."/>
            <person name="Phongsopitanun W."/>
            <person name="Yuki M."/>
            <person name="Kudo T."/>
            <person name="Ohkuma M."/>
            <person name="Tanasupawat S."/>
        </authorList>
    </citation>
    <scope>NUCLEOTIDE SEQUENCE [LARGE SCALE GENOMIC DNA]</scope>
    <source>
        <strain evidence="3 4">LCR2-06</strain>
    </source>
</reference>
<comment type="caution">
    <text evidence="3">The sequence shown here is derived from an EMBL/GenBank/DDBJ whole genome shotgun (WGS) entry which is preliminary data.</text>
</comment>
<dbReference type="Pfam" id="PF13408">
    <property type="entry name" value="Zn_ribbon_recom"/>
    <property type="match status" value="1"/>
</dbReference>
<dbReference type="SUPFAM" id="SSF53041">
    <property type="entry name" value="Resolvase-like"/>
    <property type="match status" value="1"/>
</dbReference>
<dbReference type="InterPro" id="IPR050639">
    <property type="entry name" value="SSR_resolvase"/>
</dbReference>
<dbReference type="SMART" id="SM00857">
    <property type="entry name" value="Resolvase"/>
    <property type="match status" value="1"/>
</dbReference>
<dbReference type="PANTHER" id="PTHR30461:SF23">
    <property type="entry name" value="DNA RECOMBINASE-RELATED"/>
    <property type="match status" value="1"/>
</dbReference>
<dbReference type="Gene3D" id="3.90.1750.20">
    <property type="entry name" value="Putative Large Serine Recombinase, Chain B, Domain 2"/>
    <property type="match status" value="1"/>
</dbReference>
<dbReference type="InterPro" id="IPR025827">
    <property type="entry name" value="Zn_ribbon_recom_dom"/>
</dbReference>
<dbReference type="RefSeq" id="WP_208239842.1">
    <property type="nucleotide sequence ID" value="NZ_JAGEPF010000006.1"/>
</dbReference>
<evidence type="ECO:0000313" key="3">
    <source>
        <dbReference type="EMBL" id="MBO2458133.1"/>
    </source>
</evidence>
<organism evidence="3 4">
    <name type="scientific">Actinomadura violacea</name>
    <dbReference type="NCBI Taxonomy" id="2819934"/>
    <lineage>
        <taxon>Bacteria</taxon>
        <taxon>Bacillati</taxon>
        <taxon>Actinomycetota</taxon>
        <taxon>Actinomycetes</taxon>
        <taxon>Streptosporangiales</taxon>
        <taxon>Thermomonosporaceae</taxon>
        <taxon>Actinomadura</taxon>
    </lineage>
</organism>
<evidence type="ECO:0000313" key="4">
    <source>
        <dbReference type="Proteomes" id="UP000680206"/>
    </source>
</evidence>
<dbReference type="Gene3D" id="3.40.50.1390">
    <property type="entry name" value="Resolvase, N-terminal catalytic domain"/>
    <property type="match status" value="1"/>
</dbReference>
<protein>
    <submittedName>
        <fullName evidence="3">Recombinase family protein</fullName>
    </submittedName>
</protein>
<dbReference type="Pfam" id="PF07508">
    <property type="entry name" value="Recombinase"/>
    <property type="match status" value="1"/>
</dbReference>
<dbReference type="InterPro" id="IPR011109">
    <property type="entry name" value="DNA_bind_recombinase_dom"/>
</dbReference>
<feature type="domain" description="Recombinase" evidence="2">
    <location>
        <begin position="214"/>
        <end position="362"/>
    </location>
</feature>
<gene>
    <name evidence="3" type="ORF">J4709_11170</name>
</gene>
<dbReference type="EMBL" id="JAGEPF010000006">
    <property type="protein sequence ID" value="MBO2458133.1"/>
    <property type="molecule type" value="Genomic_DNA"/>
</dbReference>
<dbReference type="InterPro" id="IPR006119">
    <property type="entry name" value="Resolv_N"/>
</dbReference>
<evidence type="ECO:0000259" key="2">
    <source>
        <dbReference type="PROSITE" id="PS51737"/>
    </source>
</evidence>
<dbReference type="CDD" id="cd00338">
    <property type="entry name" value="Ser_Recombinase"/>
    <property type="match status" value="1"/>
</dbReference>
<dbReference type="PROSITE" id="PS51737">
    <property type="entry name" value="RECOMBINASE_DNA_BIND"/>
    <property type="match status" value="1"/>
</dbReference>
<sequence>MGAGATPPIPLDVLPQGTWSGRRGWLTGFSYEDRSREPLRAAFMGRTSTEDRQDPTLSIPRQVDSCRAALPEQAVIVAHYYDIESGRKALGARGRGHGHEGFAISVPREGGIQDLLERAAGPRRGFDVVICESIERIARRTYIGTLIENRLEEAGVPLLAADEPFTLTGRRATQVLTRRVKQSIAEWYVLDLLEKSWGGLQTHTEQGYNVGKPPYGYLAEKIPHPVPARRAEGACKHRLRPDPVRGPVVTQLFAWRVAERLGYKALAERLNQDLDRYPPPIPVDPSRALGRWTPSSIRDVLTNPKHTGYMVWNRRATTSDTGRNNPPEAWVWSSAPTHEPLVTKDCFIEAQKVATLRQRSRNVGGVSSHPDAKRTYSLRSFLFCAWCGRRMNGKTRRGTVYYVCAPPKGYAPEGHPNTIWLREALIVAELSDLLAANVLGPQRSRHLDSASGDAVARVGSTKPTSDRASPIPHRSVADQDQAAHQPELPDAPTSRRIQLDLVPDAYRRRLFEALRLKIDFDQRTRTCRVQITLA</sequence>
<dbReference type="InterPro" id="IPR036162">
    <property type="entry name" value="Resolvase-like_N_sf"/>
</dbReference>
<feature type="region of interest" description="Disordered" evidence="1">
    <location>
        <begin position="445"/>
        <end position="496"/>
    </location>
</feature>
<dbReference type="Proteomes" id="UP000680206">
    <property type="component" value="Unassembled WGS sequence"/>
</dbReference>
<dbReference type="InterPro" id="IPR038109">
    <property type="entry name" value="DNA_bind_recomb_sf"/>
</dbReference>
<dbReference type="PANTHER" id="PTHR30461">
    <property type="entry name" value="DNA-INVERTASE FROM LAMBDOID PROPHAGE"/>
    <property type="match status" value="1"/>
</dbReference>
<accession>A0ABS3RNK0</accession>
<evidence type="ECO:0000256" key="1">
    <source>
        <dbReference type="SAM" id="MobiDB-lite"/>
    </source>
</evidence>
<keyword evidence="4" id="KW-1185">Reference proteome</keyword>
<dbReference type="Pfam" id="PF00239">
    <property type="entry name" value="Resolvase"/>
    <property type="match status" value="1"/>
</dbReference>